<dbReference type="Pfam" id="PF01782">
    <property type="entry name" value="RimM"/>
    <property type="match status" value="1"/>
</dbReference>
<dbReference type="PANTHER" id="PTHR33692:SF1">
    <property type="entry name" value="RIBOSOME MATURATION FACTOR RIMM"/>
    <property type="match status" value="1"/>
</dbReference>
<dbReference type="Pfam" id="PF24986">
    <property type="entry name" value="PRC_RimM"/>
    <property type="match status" value="1"/>
</dbReference>
<dbReference type="EMBL" id="CP098251">
    <property type="protein sequence ID" value="WAV91754.1"/>
    <property type="molecule type" value="Genomic_DNA"/>
</dbReference>
<dbReference type="InterPro" id="IPR011033">
    <property type="entry name" value="PRC_barrel-like_sf"/>
</dbReference>
<evidence type="ECO:0000256" key="3">
    <source>
        <dbReference type="ARBA" id="ARBA00022552"/>
    </source>
</evidence>
<dbReference type="RefSeq" id="WP_269316173.1">
    <property type="nucleotide sequence ID" value="NZ_CP098251.1"/>
</dbReference>
<dbReference type="SUPFAM" id="SSF50447">
    <property type="entry name" value="Translation proteins"/>
    <property type="match status" value="1"/>
</dbReference>
<comment type="function">
    <text evidence="5">An accessory protein needed during the final step in the assembly of 30S ribosomal subunit, possibly for assembly of the head region. Essential for efficient processing of 16S rRNA. May be needed both before and after RbfA during the maturation of 16S rRNA. It has affinity for free ribosomal 30S subunits but not for 70S ribosomes.</text>
</comment>
<keyword evidence="4 5" id="KW-0143">Chaperone</keyword>
<dbReference type="GO" id="GO:0005840">
    <property type="term" value="C:ribosome"/>
    <property type="evidence" value="ECO:0007669"/>
    <property type="project" value="InterPro"/>
</dbReference>
<organism evidence="8">
    <name type="scientific">Oxalobacter aliiformigenes</name>
    <dbReference type="NCBI Taxonomy" id="2946593"/>
    <lineage>
        <taxon>Bacteria</taxon>
        <taxon>Pseudomonadati</taxon>
        <taxon>Pseudomonadota</taxon>
        <taxon>Betaproteobacteria</taxon>
        <taxon>Burkholderiales</taxon>
        <taxon>Oxalobacteraceae</taxon>
        <taxon>Oxalobacter</taxon>
    </lineage>
</organism>
<reference evidence="8" key="1">
    <citation type="journal article" date="2022" name="Front. Microbiol.">
        <title>New perspectives on an old grouping: The genomic and phenotypic variability of Oxalobacter formigenes and the implications for calcium oxalate stone prevention.</title>
        <authorList>
            <person name="Chmiel J.A."/>
            <person name="Carr C."/>
            <person name="Stuivenberg G.A."/>
            <person name="Venema R."/>
            <person name="Chanyi R.M."/>
            <person name="Al K.F."/>
            <person name="Giguere D."/>
            <person name="Say H."/>
            <person name="Akouris P.P."/>
            <person name="Dominguez Romero S.A."/>
            <person name="Kwong A."/>
            <person name="Tai V."/>
            <person name="Koval S.F."/>
            <person name="Razvi H."/>
            <person name="Bjazevic J."/>
            <person name="Burton J.P."/>
        </authorList>
    </citation>
    <scope>NUCLEOTIDE SEQUENCE</scope>
    <source>
        <strain evidence="8">OxK</strain>
    </source>
</reference>
<dbReference type="SUPFAM" id="SSF50346">
    <property type="entry name" value="PRC-barrel domain"/>
    <property type="match status" value="1"/>
</dbReference>
<proteinExistence type="inferred from homology"/>
<keyword evidence="2 5" id="KW-0690">Ribosome biogenesis</keyword>
<feature type="domain" description="RimM N-terminal" evidence="6">
    <location>
        <begin position="10"/>
        <end position="88"/>
    </location>
</feature>
<evidence type="ECO:0000313" key="8">
    <source>
        <dbReference type="EMBL" id="WAV91754.1"/>
    </source>
</evidence>
<evidence type="ECO:0000259" key="6">
    <source>
        <dbReference type="Pfam" id="PF01782"/>
    </source>
</evidence>
<dbReference type="Proteomes" id="UP001164819">
    <property type="component" value="Chromosome"/>
</dbReference>
<comment type="similarity">
    <text evidence="5">Belongs to the RimM family.</text>
</comment>
<evidence type="ECO:0000256" key="1">
    <source>
        <dbReference type="ARBA" id="ARBA00022490"/>
    </source>
</evidence>
<dbReference type="NCBIfam" id="TIGR02273">
    <property type="entry name" value="16S_RimM"/>
    <property type="match status" value="1"/>
</dbReference>
<dbReference type="Gene3D" id="2.40.30.60">
    <property type="entry name" value="RimM"/>
    <property type="match status" value="1"/>
</dbReference>
<dbReference type="PANTHER" id="PTHR33692">
    <property type="entry name" value="RIBOSOME MATURATION FACTOR RIMM"/>
    <property type="match status" value="1"/>
</dbReference>
<dbReference type="InterPro" id="IPR036976">
    <property type="entry name" value="RimM_N_sf"/>
</dbReference>
<dbReference type="AlphaFoldDB" id="A0A9E9NTY8"/>
<dbReference type="GO" id="GO:0005737">
    <property type="term" value="C:cytoplasm"/>
    <property type="evidence" value="ECO:0007669"/>
    <property type="project" value="UniProtKB-SubCell"/>
</dbReference>
<dbReference type="GO" id="GO:0042274">
    <property type="term" value="P:ribosomal small subunit biogenesis"/>
    <property type="evidence" value="ECO:0007669"/>
    <property type="project" value="UniProtKB-UniRule"/>
</dbReference>
<dbReference type="GO" id="GO:0006364">
    <property type="term" value="P:rRNA processing"/>
    <property type="evidence" value="ECO:0007669"/>
    <property type="project" value="UniProtKB-UniRule"/>
</dbReference>
<evidence type="ECO:0000256" key="4">
    <source>
        <dbReference type="ARBA" id="ARBA00023186"/>
    </source>
</evidence>
<dbReference type="InterPro" id="IPR011961">
    <property type="entry name" value="RimM"/>
</dbReference>
<dbReference type="GO" id="GO:0043022">
    <property type="term" value="F:ribosome binding"/>
    <property type="evidence" value="ECO:0007669"/>
    <property type="project" value="InterPro"/>
</dbReference>
<comment type="subunit">
    <text evidence="5">Binds ribosomal protein uS19.</text>
</comment>
<dbReference type="InterPro" id="IPR002676">
    <property type="entry name" value="RimM_N"/>
</dbReference>
<name>A0A9E9NTY8_9BURK</name>
<dbReference type="HAMAP" id="MF_00014">
    <property type="entry name" value="Ribosome_mat_RimM"/>
    <property type="match status" value="1"/>
</dbReference>
<gene>
    <name evidence="5 8" type="primary">rimM</name>
    <name evidence="8" type="ORF">NB646_03135</name>
</gene>
<sequence length="173" mass="19570">MQVPDDLVEVGHVSGAYGIRGWIRIRPYSADAQALLAVRQWWLDLPEWHEVEVMQARWHGDEIVARLANMTDRNAAEALRGAAIRISRRCFPVLDENEYYWVDLIGLDVFNQRDECLGTVSGLMDNGAHPVLQVDAGMPDGSRKELLIPFVGSYIGKVDCENGKITVDWELDY</sequence>
<feature type="domain" description="Ribosome maturation factor RimM PRC barrel" evidence="7">
    <location>
        <begin position="101"/>
        <end position="171"/>
    </location>
</feature>
<dbReference type="InterPro" id="IPR056792">
    <property type="entry name" value="PRC_RimM"/>
</dbReference>
<dbReference type="Gene3D" id="2.30.30.240">
    <property type="entry name" value="PRC-barrel domain"/>
    <property type="match status" value="1"/>
</dbReference>
<keyword evidence="3 5" id="KW-0698">rRNA processing</keyword>
<protein>
    <recommendedName>
        <fullName evidence="5">Ribosome maturation factor RimM</fullName>
    </recommendedName>
</protein>
<keyword evidence="1 5" id="KW-0963">Cytoplasm</keyword>
<evidence type="ECO:0000256" key="5">
    <source>
        <dbReference type="HAMAP-Rule" id="MF_00014"/>
    </source>
</evidence>
<dbReference type="InterPro" id="IPR009000">
    <property type="entry name" value="Transl_B-barrel_sf"/>
</dbReference>
<evidence type="ECO:0000256" key="2">
    <source>
        <dbReference type="ARBA" id="ARBA00022517"/>
    </source>
</evidence>
<accession>A0A9E9NTY8</accession>
<comment type="domain">
    <text evidence="5">The PRC barrel domain binds ribosomal protein uS19.</text>
</comment>
<evidence type="ECO:0000259" key="7">
    <source>
        <dbReference type="Pfam" id="PF24986"/>
    </source>
</evidence>
<comment type="subcellular location">
    <subcellularLocation>
        <location evidence="5">Cytoplasm</location>
    </subcellularLocation>
</comment>